<comment type="caution">
    <text evidence="6">The sequence shown here is derived from an EMBL/GenBank/DDBJ whole genome shotgun (WGS) entry which is preliminary data.</text>
</comment>
<dbReference type="InterPro" id="IPR002491">
    <property type="entry name" value="ABC_transptr_periplasmic_BD"/>
</dbReference>
<dbReference type="PANTHER" id="PTHR30532:SF24">
    <property type="entry name" value="FERRIC ENTEROBACTIN-BINDING PERIPLASMIC PROTEIN FEPB"/>
    <property type="match status" value="1"/>
</dbReference>
<evidence type="ECO:0000313" key="6">
    <source>
        <dbReference type="EMBL" id="PZG30992.1"/>
    </source>
</evidence>
<keyword evidence="3" id="KW-0813">Transport</keyword>
<evidence type="ECO:0000259" key="5">
    <source>
        <dbReference type="PROSITE" id="PS50983"/>
    </source>
</evidence>
<gene>
    <name evidence="6" type="ORF">C1I98_30595</name>
</gene>
<dbReference type="Proteomes" id="UP000248544">
    <property type="component" value="Unassembled WGS sequence"/>
</dbReference>
<evidence type="ECO:0000256" key="4">
    <source>
        <dbReference type="ARBA" id="ARBA00022729"/>
    </source>
</evidence>
<evidence type="ECO:0000313" key="7">
    <source>
        <dbReference type="Proteomes" id="UP000248544"/>
    </source>
</evidence>
<accession>A0A2W2F4U4</accession>
<keyword evidence="4" id="KW-0732">Signal</keyword>
<evidence type="ECO:0000256" key="2">
    <source>
        <dbReference type="ARBA" id="ARBA00008814"/>
    </source>
</evidence>
<dbReference type="RefSeq" id="WP_111170862.1">
    <property type="nucleotide sequence ID" value="NZ_POUA01000337.1"/>
</dbReference>
<dbReference type="GO" id="GO:0030288">
    <property type="term" value="C:outer membrane-bounded periplasmic space"/>
    <property type="evidence" value="ECO:0007669"/>
    <property type="project" value="TreeGrafter"/>
</dbReference>
<dbReference type="PROSITE" id="PS50983">
    <property type="entry name" value="FE_B12_PBP"/>
    <property type="match status" value="1"/>
</dbReference>
<feature type="domain" description="Fe/B12 periplasmic-binding" evidence="5">
    <location>
        <begin position="1"/>
        <end position="251"/>
    </location>
</feature>
<evidence type="ECO:0000256" key="1">
    <source>
        <dbReference type="ARBA" id="ARBA00004196"/>
    </source>
</evidence>
<protein>
    <recommendedName>
        <fullName evidence="5">Fe/B12 periplasmic-binding domain-containing protein</fullName>
    </recommendedName>
</protein>
<reference evidence="6 7" key="1">
    <citation type="submission" date="2018-01" db="EMBL/GenBank/DDBJ databases">
        <title>Draft genome sequence of Sphaerisporangium sp. 7K107.</title>
        <authorList>
            <person name="Sahin N."/>
            <person name="Saygin H."/>
            <person name="Ay H."/>
        </authorList>
    </citation>
    <scope>NUCLEOTIDE SEQUENCE [LARGE SCALE GENOMIC DNA]</scope>
    <source>
        <strain evidence="6 7">7K107</strain>
    </source>
</reference>
<organism evidence="6 7">
    <name type="scientific">Spongiactinospora gelatinilytica</name>
    <dbReference type="NCBI Taxonomy" id="2666298"/>
    <lineage>
        <taxon>Bacteria</taxon>
        <taxon>Bacillati</taxon>
        <taxon>Actinomycetota</taxon>
        <taxon>Actinomycetes</taxon>
        <taxon>Streptosporangiales</taxon>
        <taxon>Streptosporangiaceae</taxon>
        <taxon>Spongiactinospora</taxon>
    </lineage>
</organism>
<keyword evidence="7" id="KW-1185">Reference proteome</keyword>
<dbReference type="Pfam" id="PF01497">
    <property type="entry name" value="Peripla_BP_2"/>
    <property type="match status" value="1"/>
</dbReference>
<dbReference type="Gene3D" id="3.40.50.1980">
    <property type="entry name" value="Nitrogenase molybdenum iron protein domain"/>
    <property type="match status" value="2"/>
</dbReference>
<name>A0A2W2F4U4_9ACTN</name>
<evidence type="ECO:0000256" key="3">
    <source>
        <dbReference type="ARBA" id="ARBA00022448"/>
    </source>
</evidence>
<proteinExistence type="inferred from homology"/>
<comment type="similarity">
    <text evidence="2">Belongs to the bacterial solute-binding protein 8 family.</text>
</comment>
<dbReference type="EMBL" id="POUA01000337">
    <property type="protein sequence ID" value="PZG30992.1"/>
    <property type="molecule type" value="Genomic_DNA"/>
</dbReference>
<dbReference type="AlphaFoldDB" id="A0A2W2F4U4"/>
<dbReference type="PANTHER" id="PTHR30532">
    <property type="entry name" value="IRON III DICITRATE-BINDING PERIPLASMIC PROTEIN"/>
    <property type="match status" value="1"/>
</dbReference>
<sequence>MPRPSELREPEPWTRATIAALGGSRPEYLKVDTELPIEHVAALRPDLILATGYYSIARFQERLTQVAEVVLPLAGPNDPWQDTAVRIGRALDREAAATRQVAETENAVGRARDMYPRLAGKTFTFSSYSATGGFWTKHSSEDVIARGLAAYGMSLAPAVARLPRSEVQGMSPVSNELVDVLDANVTIVVAQSDEERRAYETGPLFAGLGSVRRGSYLPIDPADGKALAFPSVLSVRHAAGNVVPRLAAAIR</sequence>
<dbReference type="InterPro" id="IPR051313">
    <property type="entry name" value="Bact_iron-sidero_bind"/>
</dbReference>
<comment type="subcellular location">
    <subcellularLocation>
        <location evidence="1">Cell envelope</location>
    </subcellularLocation>
</comment>
<dbReference type="GO" id="GO:1901678">
    <property type="term" value="P:iron coordination entity transport"/>
    <property type="evidence" value="ECO:0007669"/>
    <property type="project" value="UniProtKB-ARBA"/>
</dbReference>
<dbReference type="SUPFAM" id="SSF53807">
    <property type="entry name" value="Helical backbone' metal receptor"/>
    <property type="match status" value="1"/>
</dbReference>